<keyword evidence="9" id="KW-0249">Electron transport</keyword>
<gene>
    <name evidence="17" type="primary">nad6</name>
</gene>
<evidence type="ECO:0000256" key="8">
    <source>
        <dbReference type="ARBA" id="ARBA00022967"/>
    </source>
</evidence>
<keyword evidence="5" id="KW-0813">Transport</keyword>
<evidence type="ECO:0000256" key="12">
    <source>
        <dbReference type="ARBA" id="ARBA00023128"/>
    </source>
</evidence>
<keyword evidence="11" id="KW-0520">NAD</keyword>
<evidence type="ECO:0000256" key="13">
    <source>
        <dbReference type="ARBA" id="ARBA00023136"/>
    </source>
</evidence>
<evidence type="ECO:0000256" key="15">
    <source>
        <dbReference type="ARBA" id="ARBA00049551"/>
    </source>
</evidence>
<feature type="transmembrane region" description="Helical" evidence="16">
    <location>
        <begin position="47"/>
        <end position="68"/>
    </location>
</feature>
<evidence type="ECO:0000256" key="6">
    <source>
        <dbReference type="ARBA" id="ARBA00022660"/>
    </source>
</evidence>
<evidence type="ECO:0000313" key="17">
    <source>
        <dbReference type="EMBL" id="QOW08041.1"/>
    </source>
</evidence>
<dbReference type="PANTHER" id="PTHR11435:SF1">
    <property type="entry name" value="NADH-UBIQUINONE OXIDOREDUCTASE CHAIN 6"/>
    <property type="match status" value="1"/>
</dbReference>
<protein>
    <recommendedName>
        <fullName evidence="4">NADH-ubiquinone oxidoreductase chain 6</fullName>
        <ecNumber evidence="3">7.1.1.2</ecNumber>
    </recommendedName>
    <alternativeName>
        <fullName evidence="14">NADH dehydrogenase subunit 6</fullName>
    </alternativeName>
</protein>
<organism evidence="17">
    <name type="scientific">Dermestes lardarius</name>
    <name type="common">Larder beetle</name>
    <name type="synonym">Bacon beetle</name>
    <dbReference type="NCBI Taxonomy" id="219542"/>
    <lineage>
        <taxon>Eukaryota</taxon>
        <taxon>Metazoa</taxon>
        <taxon>Ecdysozoa</taxon>
        <taxon>Arthropoda</taxon>
        <taxon>Hexapoda</taxon>
        <taxon>Insecta</taxon>
        <taxon>Pterygota</taxon>
        <taxon>Neoptera</taxon>
        <taxon>Endopterygota</taxon>
        <taxon>Coleoptera</taxon>
        <taxon>Polyphaga</taxon>
        <taxon>Bostrichiformia</taxon>
        <taxon>Dermestidae</taxon>
        <taxon>Dermestinae</taxon>
        <taxon>Dermestes</taxon>
    </lineage>
</organism>
<evidence type="ECO:0000256" key="11">
    <source>
        <dbReference type="ARBA" id="ARBA00023027"/>
    </source>
</evidence>
<evidence type="ECO:0000256" key="5">
    <source>
        <dbReference type="ARBA" id="ARBA00022448"/>
    </source>
</evidence>
<sequence length="168" mass="19883">MMFTMILFLMIIMSFLLIITKHPMSMGTTLLFQTILMTMNAGFFNHSFWYSYIIFLVMIGGLLILFIYMTSVASNEKFKFNIKSFIIIPISFSMIMMFTNEMFMNSFMWNKSEMLNILTQNNQILSMSKFFNEPFIMIMMMMMIYLLISLIAVVKITNIKHGTLRQKF</sequence>
<evidence type="ECO:0000256" key="9">
    <source>
        <dbReference type="ARBA" id="ARBA00022982"/>
    </source>
</evidence>
<evidence type="ECO:0000256" key="4">
    <source>
        <dbReference type="ARBA" id="ARBA00021095"/>
    </source>
</evidence>
<dbReference type="GO" id="GO:0031966">
    <property type="term" value="C:mitochondrial membrane"/>
    <property type="evidence" value="ECO:0007669"/>
    <property type="project" value="UniProtKB-SubCell"/>
</dbReference>
<dbReference type="InterPro" id="IPR050269">
    <property type="entry name" value="ComplexI_Subunit6"/>
</dbReference>
<dbReference type="EC" id="7.1.1.2" evidence="3"/>
<evidence type="ECO:0000256" key="14">
    <source>
        <dbReference type="ARBA" id="ARBA00031019"/>
    </source>
</evidence>
<evidence type="ECO:0000256" key="7">
    <source>
        <dbReference type="ARBA" id="ARBA00022692"/>
    </source>
</evidence>
<keyword evidence="6" id="KW-0679">Respiratory chain</keyword>
<keyword evidence="8" id="KW-1278">Translocase</keyword>
<name>A0A7S6ZPS9_DERLA</name>
<dbReference type="GO" id="GO:0008137">
    <property type="term" value="F:NADH dehydrogenase (ubiquinone) activity"/>
    <property type="evidence" value="ECO:0007669"/>
    <property type="project" value="UniProtKB-EC"/>
</dbReference>
<comment type="subcellular location">
    <subcellularLocation>
        <location evidence="1">Mitochondrion membrane</location>
        <topology evidence="1">Multi-pass membrane protein</topology>
    </subcellularLocation>
</comment>
<accession>A0A7S6ZPS9</accession>
<feature type="transmembrane region" description="Helical" evidence="16">
    <location>
        <begin position="80"/>
        <end position="99"/>
    </location>
</feature>
<keyword evidence="12 17" id="KW-0496">Mitochondrion</keyword>
<reference evidence="17" key="1">
    <citation type="journal article" date="2020" name="Genomics">
        <title>Comparative mitochondrial genomics of five Dermestid beetles (Coleoptera: Dermestidae) and its implications for phylogeny.</title>
        <authorList>
            <person name="Zeng L."/>
            <person name="Pang Y."/>
            <person name="Feng S."/>
            <person name="Wang Y."/>
            <person name="Stejskal V."/>
            <person name="Aulicky R."/>
            <person name="Zhang S."/>
            <person name="Li Z."/>
        </authorList>
    </citation>
    <scope>NUCLEOTIDE SEQUENCE</scope>
</reference>
<comment type="catalytic activity">
    <reaction evidence="15">
        <text>a ubiquinone + NADH + 5 H(+)(in) = a ubiquinol + NAD(+) + 4 H(+)(out)</text>
        <dbReference type="Rhea" id="RHEA:29091"/>
        <dbReference type="Rhea" id="RHEA-COMP:9565"/>
        <dbReference type="Rhea" id="RHEA-COMP:9566"/>
        <dbReference type="ChEBI" id="CHEBI:15378"/>
        <dbReference type="ChEBI" id="CHEBI:16389"/>
        <dbReference type="ChEBI" id="CHEBI:17976"/>
        <dbReference type="ChEBI" id="CHEBI:57540"/>
        <dbReference type="ChEBI" id="CHEBI:57945"/>
        <dbReference type="EC" id="7.1.1.2"/>
    </reaction>
</comment>
<evidence type="ECO:0000256" key="1">
    <source>
        <dbReference type="ARBA" id="ARBA00004225"/>
    </source>
</evidence>
<dbReference type="AlphaFoldDB" id="A0A7S6ZPS9"/>
<evidence type="ECO:0000256" key="2">
    <source>
        <dbReference type="ARBA" id="ARBA00005698"/>
    </source>
</evidence>
<feature type="transmembrane region" description="Helical" evidence="16">
    <location>
        <begin position="135"/>
        <end position="157"/>
    </location>
</feature>
<proteinExistence type="inferred from homology"/>
<dbReference type="EMBL" id="MT113336">
    <property type="protein sequence ID" value="QOW08041.1"/>
    <property type="molecule type" value="Genomic_DNA"/>
</dbReference>
<evidence type="ECO:0000256" key="16">
    <source>
        <dbReference type="SAM" id="Phobius"/>
    </source>
</evidence>
<evidence type="ECO:0000256" key="10">
    <source>
        <dbReference type="ARBA" id="ARBA00022989"/>
    </source>
</evidence>
<dbReference type="PANTHER" id="PTHR11435">
    <property type="entry name" value="NADH UBIQUINONE OXIDOREDUCTASE SUBUNIT ND6"/>
    <property type="match status" value="1"/>
</dbReference>
<evidence type="ECO:0000256" key="3">
    <source>
        <dbReference type="ARBA" id="ARBA00012944"/>
    </source>
</evidence>
<geneLocation type="mitochondrion" evidence="17"/>
<keyword evidence="10 16" id="KW-1133">Transmembrane helix</keyword>
<keyword evidence="13 16" id="KW-0472">Membrane</keyword>
<comment type="similarity">
    <text evidence="2">Belongs to the complex I subunit 6 family.</text>
</comment>
<keyword evidence="7 16" id="KW-0812">Transmembrane</keyword>